<proteinExistence type="inferred from homology"/>
<sequence length="193" mass="21908">MIIDKSWCVLDSKGEGNSSNGEEQKQENRYLPIACVHRLIRKVLPKNTKVSDESKEKIMECVTEFISFITVEANHKCKEEQRKTITAEDLIHAMDKLGFEPYAKLLLFYLHRYRQHHQANQVPHRAPLSLPALPTIANYAHAVLPPPPQPFLPFPNPTMDAFYGDASINIGANINVNYDNAAYFNAHNFFGGN</sequence>
<dbReference type="Gene3D" id="1.10.20.10">
    <property type="entry name" value="Histone, subunit A"/>
    <property type="match status" value="1"/>
</dbReference>
<dbReference type="InterPro" id="IPR003958">
    <property type="entry name" value="CBFA_NFYB_domain"/>
</dbReference>
<dbReference type="AlphaFoldDB" id="A0A151U2F1"/>
<dbReference type="PANTHER" id="PTHR11064">
    <property type="entry name" value="CCAAT-BINDING TRANSCRIPTION FACTOR-RELATED"/>
    <property type="match status" value="1"/>
</dbReference>
<comment type="similarity">
    <text evidence="1">Belongs to the NFYB/HAP3 subunit family.</text>
</comment>
<dbReference type="PANTHER" id="PTHR11064:SF196">
    <property type="entry name" value="NUCLEAR TRANSCRIPTION FACTOR Y SUBUNIT B-6"/>
    <property type="match status" value="1"/>
</dbReference>
<dbReference type="PRINTS" id="PR00615">
    <property type="entry name" value="CCAATSUBUNTA"/>
</dbReference>
<dbReference type="InterPro" id="IPR027113">
    <property type="entry name" value="Transc_fact_NFYB/HAP3"/>
</dbReference>
<gene>
    <name evidence="5" type="ORF">KK1_006100</name>
</gene>
<dbReference type="InterPro" id="IPR009072">
    <property type="entry name" value="Histone-fold"/>
</dbReference>
<evidence type="ECO:0000313" key="5">
    <source>
        <dbReference type="EMBL" id="KYP73475.1"/>
    </source>
</evidence>
<evidence type="ECO:0000313" key="6">
    <source>
        <dbReference type="Proteomes" id="UP000075243"/>
    </source>
</evidence>
<keyword evidence="2" id="KW-0805">Transcription regulation</keyword>
<dbReference type="STRING" id="3821.A0A151U2F1"/>
<dbReference type="Proteomes" id="UP000075243">
    <property type="component" value="Chromosome 2"/>
</dbReference>
<feature type="domain" description="Transcription factor CBF/NF-Y/archaeal histone" evidence="4">
    <location>
        <begin position="30"/>
        <end position="94"/>
    </location>
</feature>
<dbReference type="GO" id="GO:0016602">
    <property type="term" value="C:CCAAT-binding factor complex"/>
    <property type="evidence" value="ECO:0007669"/>
    <property type="project" value="InterPro"/>
</dbReference>
<dbReference type="OMA" id="DICHAMK"/>
<protein>
    <submittedName>
        <fullName evidence="5">Nuclear transcription factor Y subunit B-6</fullName>
    </submittedName>
</protein>
<dbReference type="GO" id="GO:0046982">
    <property type="term" value="F:protein heterodimerization activity"/>
    <property type="evidence" value="ECO:0007669"/>
    <property type="project" value="InterPro"/>
</dbReference>
<keyword evidence="3" id="KW-0804">Transcription</keyword>
<name>A0A151U2F1_CAJCA</name>
<reference evidence="5 6" key="1">
    <citation type="journal article" date="2012" name="Nat. Biotechnol.">
        <title>Draft genome sequence of pigeonpea (Cajanus cajan), an orphan legume crop of resource-poor farmers.</title>
        <authorList>
            <person name="Varshney R.K."/>
            <person name="Chen W."/>
            <person name="Li Y."/>
            <person name="Bharti A.K."/>
            <person name="Saxena R.K."/>
            <person name="Schlueter J.A."/>
            <person name="Donoghue M.T."/>
            <person name="Azam S."/>
            <person name="Fan G."/>
            <person name="Whaley A.M."/>
            <person name="Farmer A.D."/>
            <person name="Sheridan J."/>
            <person name="Iwata A."/>
            <person name="Tuteja R."/>
            <person name="Penmetsa R.V."/>
            <person name="Wu W."/>
            <person name="Upadhyaya H.D."/>
            <person name="Yang S.P."/>
            <person name="Shah T."/>
            <person name="Saxena K.B."/>
            <person name="Michael T."/>
            <person name="McCombie W.R."/>
            <person name="Yang B."/>
            <person name="Zhang G."/>
            <person name="Yang H."/>
            <person name="Wang J."/>
            <person name="Spillane C."/>
            <person name="Cook D.R."/>
            <person name="May G.D."/>
            <person name="Xu X."/>
            <person name="Jackson S.A."/>
        </authorList>
    </citation>
    <scope>NUCLEOTIDE SEQUENCE [LARGE SCALE GENOMIC DNA]</scope>
    <source>
        <strain evidence="6">cv. Asha</strain>
    </source>
</reference>
<organism evidence="5 6">
    <name type="scientific">Cajanus cajan</name>
    <name type="common">Pigeon pea</name>
    <name type="synonym">Cajanus indicus</name>
    <dbReference type="NCBI Taxonomy" id="3821"/>
    <lineage>
        <taxon>Eukaryota</taxon>
        <taxon>Viridiplantae</taxon>
        <taxon>Streptophyta</taxon>
        <taxon>Embryophyta</taxon>
        <taxon>Tracheophyta</taxon>
        <taxon>Spermatophyta</taxon>
        <taxon>Magnoliopsida</taxon>
        <taxon>eudicotyledons</taxon>
        <taxon>Gunneridae</taxon>
        <taxon>Pentapetalae</taxon>
        <taxon>rosids</taxon>
        <taxon>fabids</taxon>
        <taxon>Fabales</taxon>
        <taxon>Fabaceae</taxon>
        <taxon>Papilionoideae</taxon>
        <taxon>50 kb inversion clade</taxon>
        <taxon>NPAAA clade</taxon>
        <taxon>indigoferoid/millettioid clade</taxon>
        <taxon>Phaseoleae</taxon>
        <taxon>Cajanus</taxon>
    </lineage>
</organism>
<evidence type="ECO:0000256" key="3">
    <source>
        <dbReference type="ARBA" id="ARBA00023163"/>
    </source>
</evidence>
<dbReference type="GO" id="GO:0000978">
    <property type="term" value="F:RNA polymerase II cis-regulatory region sequence-specific DNA binding"/>
    <property type="evidence" value="ECO:0007669"/>
    <property type="project" value="TreeGrafter"/>
</dbReference>
<evidence type="ECO:0000256" key="1">
    <source>
        <dbReference type="ARBA" id="ARBA00009053"/>
    </source>
</evidence>
<evidence type="ECO:0000259" key="4">
    <source>
        <dbReference type="Pfam" id="PF00808"/>
    </source>
</evidence>
<dbReference type="Gramene" id="C.cajan_05951.t">
    <property type="protein sequence ID" value="C.cajan_05951.t.cds1"/>
    <property type="gene ID" value="C.cajan_05951"/>
</dbReference>
<keyword evidence="6" id="KW-1185">Reference proteome</keyword>
<dbReference type="SUPFAM" id="SSF47113">
    <property type="entry name" value="Histone-fold"/>
    <property type="match status" value="1"/>
</dbReference>
<evidence type="ECO:0000256" key="2">
    <source>
        <dbReference type="ARBA" id="ARBA00023015"/>
    </source>
</evidence>
<dbReference type="Pfam" id="PF00808">
    <property type="entry name" value="CBFD_NFYB_HMF"/>
    <property type="match status" value="1"/>
</dbReference>
<dbReference type="GO" id="GO:0001228">
    <property type="term" value="F:DNA-binding transcription activator activity, RNA polymerase II-specific"/>
    <property type="evidence" value="ECO:0007669"/>
    <property type="project" value="InterPro"/>
</dbReference>
<dbReference type="EMBL" id="CM003604">
    <property type="protein sequence ID" value="KYP73475.1"/>
    <property type="molecule type" value="Genomic_DNA"/>
</dbReference>
<dbReference type="CDD" id="cd22907">
    <property type="entry name" value="HFD_NFYB"/>
    <property type="match status" value="1"/>
</dbReference>
<accession>A0A151U2F1</accession>